<evidence type="ECO:0000313" key="2">
    <source>
        <dbReference type="Proteomes" id="UP001527866"/>
    </source>
</evidence>
<protein>
    <recommendedName>
        <fullName evidence="3">DNA polymerase III beta sliding clamp central domain-containing protein</fullName>
    </recommendedName>
</protein>
<organism evidence="1 2">
    <name type="scientific">Nocardiopsis endophytica</name>
    <dbReference type="NCBI Taxonomy" id="3018445"/>
    <lineage>
        <taxon>Bacteria</taxon>
        <taxon>Bacillati</taxon>
        <taxon>Actinomycetota</taxon>
        <taxon>Actinomycetes</taxon>
        <taxon>Streptosporangiales</taxon>
        <taxon>Nocardiopsidaceae</taxon>
        <taxon>Nocardiopsis</taxon>
    </lineage>
</organism>
<dbReference type="EMBL" id="JAQFWQ010000013">
    <property type="protein sequence ID" value="MDA2810368.1"/>
    <property type="molecule type" value="Genomic_DNA"/>
</dbReference>
<evidence type="ECO:0000313" key="1">
    <source>
        <dbReference type="EMBL" id="MDA2810368.1"/>
    </source>
</evidence>
<comment type="caution">
    <text evidence="1">The sequence shown here is derived from an EMBL/GenBank/DDBJ whole genome shotgun (WGS) entry which is preliminary data.</text>
</comment>
<sequence>MTTTITATTATITGERLMRLITAVAPFTGPADLRLDAVHIEADGHRVTAYATDRYTLGVARDRIDRVRFAPVSLDPDEVSQLRRTLMAHPGSDVDFTSATQFHEDPELALLTDQGLLSVSAGATGSVKPPLWRKALTECMPTGQGCPALAIRPEFLARLQPATQMAPEHTLAWFAPDAPKRPVVVTLGTWFHALLMPAEVPAPEAATVTATLHEPSDPPF</sequence>
<dbReference type="RefSeq" id="WP_270684460.1">
    <property type="nucleotide sequence ID" value="NZ_JAQFWQ010000013.1"/>
</dbReference>
<reference evidence="1 2" key="1">
    <citation type="submission" date="2023-01" db="EMBL/GenBank/DDBJ databases">
        <title>Draft genome sequence of Nocardiopsis sp. RSe5-2 isolated from halophytes.</title>
        <authorList>
            <person name="Duangmal K."/>
            <person name="Chantavorakit T."/>
        </authorList>
    </citation>
    <scope>NUCLEOTIDE SEQUENCE [LARGE SCALE GENOMIC DNA]</scope>
    <source>
        <strain evidence="1 2">RSe5-2</strain>
    </source>
</reference>
<accession>A0ABT4U091</accession>
<proteinExistence type="predicted"/>
<dbReference type="Proteomes" id="UP001527866">
    <property type="component" value="Unassembled WGS sequence"/>
</dbReference>
<evidence type="ECO:0008006" key="3">
    <source>
        <dbReference type="Google" id="ProtNLM"/>
    </source>
</evidence>
<keyword evidence="2" id="KW-1185">Reference proteome</keyword>
<name>A0ABT4U091_9ACTN</name>
<gene>
    <name evidence="1" type="ORF">O4J56_06925</name>
</gene>